<protein>
    <submittedName>
        <fullName evidence="2">Uncharacterized protein</fullName>
    </submittedName>
</protein>
<dbReference type="PATRIC" id="fig|1165867.3.peg.2176"/>
<feature type="region of interest" description="Disordered" evidence="1">
    <location>
        <begin position="70"/>
        <end position="92"/>
    </location>
</feature>
<evidence type="ECO:0000313" key="3">
    <source>
        <dbReference type="Proteomes" id="UP000006447"/>
    </source>
</evidence>
<reference evidence="2 3" key="1">
    <citation type="journal article" date="2012" name="J. Bacteriol.">
        <title>Draft genome sequence of the nitrophenol-degrading actinomycete Rhodococcus imtechensis RKJ300.</title>
        <authorList>
            <person name="Vikram S."/>
            <person name="Kumar S."/>
            <person name="Subramanian S."/>
            <person name="Raghava G.P."/>
        </authorList>
    </citation>
    <scope>NUCLEOTIDE SEQUENCE [LARGE SCALE GENOMIC DNA]</scope>
    <source>
        <strain evidence="2 3">RKJ300</strain>
    </source>
</reference>
<comment type="caution">
    <text evidence="2">The sequence shown here is derived from an EMBL/GenBank/DDBJ whole genome shotgun (WGS) entry which is preliminary data.</text>
</comment>
<organism evidence="2 3">
    <name type="scientific">Rhodococcus opacus RKJ300 = JCM 13270</name>
    <dbReference type="NCBI Taxonomy" id="1165867"/>
    <lineage>
        <taxon>Bacteria</taxon>
        <taxon>Bacillati</taxon>
        <taxon>Actinomycetota</taxon>
        <taxon>Actinomycetes</taxon>
        <taxon>Mycobacteriales</taxon>
        <taxon>Nocardiaceae</taxon>
        <taxon>Rhodococcus</taxon>
    </lineage>
</organism>
<accession>I0WUA3</accession>
<evidence type="ECO:0000313" key="2">
    <source>
        <dbReference type="EMBL" id="EID79969.1"/>
    </source>
</evidence>
<name>I0WUA3_RHOOP</name>
<evidence type="ECO:0000256" key="1">
    <source>
        <dbReference type="SAM" id="MobiDB-lite"/>
    </source>
</evidence>
<dbReference type="EMBL" id="AJJH01000047">
    <property type="protein sequence ID" value="EID79969.1"/>
    <property type="molecule type" value="Genomic_DNA"/>
</dbReference>
<dbReference type="AlphaFoldDB" id="I0WUA3"/>
<proteinExistence type="predicted"/>
<dbReference type="Proteomes" id="UP000006447">
    <property type="component" value="Unassembled WGS sequence"/>
</dbReference>
<sequence length="92" mass="9812">MRVVRVALGGALVEFAVRRLEVTGRDQLSLAVGSGIPQMQNEVRVGNGYSATAIDDIAAAKPDLVTVYRPASQPIPRGGPRERPQWSESLAA</sequence>
<gene>
    <name evidence="2" type="ORF">W59_10699</name>
</gene>